<name>A0AAE0S211_9BIVA</name>
<keyword evidence="4" id="KW-1185">Reference proteome</keyword>
<evidence type="ECO:0000313" key="4">
    <source>
        <dbReference type="Proteomes" id="UP001195483"/>
    </source>
</evidence>
<dbReference type="EMBL" id="JAEAOA010001385">
    <property type="protein sequence ID" value="KAK3583842.1"/>
    <property type="molecule type" value="Genomic_DNA"/>
</dbReference>
<keyword evidence="2" id="KW-0539">Nucleus</keyword>
<dbReference type="Proteomes" id="UP001195483">
    <property type="component" value="Unassembled WGS sequence"/>
</dbReference>
<evidence type="ECO:0000256" key="2">
    <source>
        <dbReference type="ARBA" id="ARBA00023242"/>
    </source>
</evidence>
<protein>
    <recommendedName>
        <fullName evidence="5">WWE domain-containing protein</fullName>
    </recommendedName>
</protein>
<reference evidence="3" key="3">
    <citation type="submission" date="2023-05" db="EMBL/GenBank/DDBJ databases">
        <authorList>
            <person name="Smith C.H."/>
        </authorList>
    </citation>
    <scope>NUCLEOTIDE SEQUENCE</scope>
    <source>
        <strain evidence="3">CHS0354</strain>
        <tissue evidence="3">Mantle</tissue>
    </source>
</reference>
<dbReference type="PANTHER" id="PTHR45740">
    <property type="entry name" value="POLY [ADP-RIBOSE] POLYMERASE"/>
    <property type="match status" value="1"/>
</dbReference>
<proteinExistence type="predicted"/>
<comment type="subcellular location">
    <subcellularLocation>
        <location evidence="1">Nucleus</location>
    </subcellularLocation>
</comment>
<gene>
    <name evidence="3" type="ORF">CHS0354_022887</name>
</gene>
<sequence length="421" mass="48011">MGNISLNKSKHMGNISLNKSNPIENISLSKSNPIENISLNKSNPIENISLNKSNPIENIILNKSKPIENISLNKSNPIENISLNKSNPIENISLNKSNPIENISLNKSNPIENISLNKSNPIENISLNKSKHMGNISLNKNAIENISLNKSKHMGNISLNKSNHMGNISFNKSKHMGNISFNKSNLWKTLASMDKLDENHNVEVRNHTEINEFLKEKCFRMLLLQPTHPYHASFITFEGRNYNATLELDTMTAVVTDSGSSSFTISTSARRLSTKSYAEKAKSSAEDSFKTQWRWFYMDDFEICCLLEPCSIVVKMAWMTVEMEGILNGMEGVKLVVGLLQFTLEQKFAQKCQDTYLYSRENYKFKYRIDFKSMEQINIETGMKQKLLRRPLFVSTEDVITKHYDASDPRMLCSLYEKDVQ</sequence>
<reference evidence="3" key="2">
    <citation type="journal article" date="2021" name="Genome Biol. Evol.">
        <title>Developing a high-quality reference genome for a parasitic bivalve with doubly uniparental inheritance (Bivalvia: Unionida).</title>
        <authorList>
            <person name="Smith C.H."/>
        </authorList>
    </citation>
    <scope>NUCLEOTIDE SEQUENCE</scope>
    <source>
        <strain evidence="3">CHS0354</strain>
        <tissue evidence="3">Mantle</tissue>
    </source>
</reference>
<dbReference type="InterPro" id="IPR037197">
    <property type="entry name" value="WWE_dom_sf"/>
</dbReference>
<dbReference type="PANTHER" id="PTHR45740:SF2">
    <property type="entry name" value="POLY [ADP-RIBOSE] POLYMERASE"/>
    <property type="match status" value="1"/>
</dbReference>
<accession>A0AAE0S211</accession>
<reference evidence="3" key="1">
    <citation type="journal article" date="2021" name="Genome Biol. Evol.">
        <title>A High-Quality Reference Genome for a Parasitic Bivalve with Doubly Uniparental Inheritance (Bivalvia: Unionida).</title>
        <authorList>
            <person name="Smith C.H."/>
        </authorList>
    </citation>
    <scope>NUCLEOTIDE SEQUENCE</scope>
    <source>
        <strain evidence="3">CHS0354</strain>
    </source>
</reference>
<dbReference type="GO" id="GO:0005634">
    <property type="term" value="C:nucleus"/>
    <property type="evidence" value="ECO:0007669"/>
    <property type="project" value="UniProtKB-SubCell"/>
</dbReference>
<dbReference type="SUPFAM" id="SSF117839">
    <property type="entry name" value="WWE domain"/>
    <property type="match status" value="1"/>
</dbReference>
<dbReference type="Gene3D" id="3.30.720.50">
    <property type="match status" value="1"/>
</dbReference>
<evidence type="ECO:0000313" key="3">
    <source>
        <dbReference type="EMBL" id="KAK3583842.1"/>
    </source>
</evidence>
<dbReference type="GO" id="GO:1990404">
    <property type="term" value="F:NAD+-protein mono-ADP-ribosyltransferase activity"/>
    <property type="evidence" value="ECO:0007669"/>
    <property type="project" value="TreeGrafter"/>
</dbReference>
<evidence type="ECO:0008006" key="5">
    <source>
        <dbReference type="Google" id="ProtNLM"/>
    </source>
</evidence>
<comment type="caution">
    <text evidence="3">The sequence shown here is derived from an EMBL/GenBank/DDBJ whole genome shotgun (WGS) entry which is preliminary data.</text>
</comment>
<dbReference type="AlphaFoldDB" id="A0AAE0S211"/>
<evidence type="ECO:0000256" key="1">
    <source>
        <dbReference type="ARBA" id="ARBA00004123"/>
    </source>
</evidence>
<organism evidence="3 4">
    <name type="scientific">Potamilus streckersoni</name>
    <dbReference type="NCBI Taxonomy" id="2493646"/>
    <lineage>
        <taxon>Eukaryota</taxon>
        <taxon>Metazoa</taxon>
        <taxon>Spiralia</taxon>
        <taxon>Lophotrochozoa</taxon>
        <taxon>Mollusca</taxon>
        <taxon>Bivalvia</taxon>
        <taxon>Autobranchia</taxon>
        <taxon>Heteroconchia</taxon>
        <taxon>Palaeoheterodonta</taxon>
        <taxon>Unionida</taxon>
        <taxon>Unionoidea</taxon>
        <taxon>Unionidae</taxon>
        <taxon>Ambleminae</taxon>
        <taxon>Lampsilini</taxon>
        <taxon>Potamilus</taxon>
    </lineage>
</organism>
<dbReference type="InterPro" id="IPR051712">
    <property type="entry name" value="ARTD-AVP"/>
</dbReference>
<dbReference type="GO" id="GO:0003950">
    <property type="term" value="F:NAD+ poly-ADP-ribosyltransferase activity"/>
    <property type="evidence" value="ECO:0007669"/>
    <property type="project" value="TreeGrafter"/>
</dbReference>